<proteinExistence type="predicted"/>
<reference evidence="1" key="1">
    <citation type="submission" date="2014-09" db="EMBL/GenBank/DDBJ databases">
        <authorList>
            <person name="Magalhaes I.L.F."/>
            <person name="Oliveira U."/>
            <person name="Santos F.R."/>
            <person name="Vidigal T.H.D.A."/>
            <person name="Brescovit A.D."/>
            <person name="Santos A.J."/>
        </authorList>
    </citation>
    <scope>NUCLEOTIDE SEQUENCE</scope>
    <source>
        <tissue evidence="1">Shoot tissue taken approximately 20 cm above the soil surface</tissue>
    </source>
</reference>
<accession>A0A0A8YAK7</accession>
<dbReference type="AlphaFoldDB" id="A0A0A8YAK7"/>
<protein>
    <submittedName>
        <fullName evidence="1">Uncharacterized protein</fullName>
    </submittedName>
</protein>
<organism evidence="1">
    <name type="scientific">Arundo donax</name>
    <name type="common">Giant reed</name>
    <name type="synonym">Donax arundinaceus</name>
    <dbReference type="NCBI Taxonomy" id="35708"/>
    <lineage>
        <taxon>Eukaryota</taxon>
        <taxon>Viridiplantae</taxon>
        <taxon>Streptophyta</taxon>
        <taxon>Embryophyta</taxon>
        <taxon>Tracheophyta</taxon>
        <taxon>Spermatophyta</taxon>
        <taxon>Magnoliopsida</taxon>
        <taxon>Liliopsida</taxon>
        <taxon>Poales</taxon>
        <taxon>Poaceae</taxon>
        <taxon>PACMAD clade</taxon>
        <taxon>Arundinoideae</taxon>
        <taxon>Arundineae</taxon>
        <taxon>Arundo</taxon>
    </lineage>
</organism>
<evidence type="ECO:0000313" key="1">
    <source>
        <dbReference type="EMBL" id="JAD22954.1"/>
    </source>
</evidence>
<name>A0A0A8YAK7_ARUDO</name>
<reference evidence="1" key="2">
    <citation type="journal article" date="2015" name="Data Brief">
        <title>Shoot transcriptome of the giant reed, Arundo donax.</title>
        <authorList>
            <person name="Barrero R.A."/>
            <person name="Guerrero F.D."/>
            <person name="Moolhuijzen P."/>
            <person name="Goolsby J.A."/>
            <person name="Tidwell J."/>
            <person name="Bellgard S.E."/>
            <person name="Bellgard M.I."/>
        </authorList>
    </citation>
    <scope>NUCLEOTIDE SEQUENCE</scope>
    <source>
        <tissue evidence="1">Shoot tissue taken approximately 20 cm above the soil surface</tissue>
    </source>
</reference>
<dbReference type="EMBL" id="GBRH01274941">
    <property type="protein sequence ID" value="JAD22954.1"/>
    <property type="molecule type" value="Transcribed_RNA"/>
</dbReference>
<sequence>MLTPMDYKFPSLAAPFLLEHNLDILHRQPN</sequence>